<dbReference type="InterPro" id="IPR017945">
    <property type="entry name" value="DHBP_synth_RibB-like_a/b_dom"/>
</dbReference>
<dbReference type="Proteomes" id="UP000199025">
    <property type="component" value="Unassembled WGS sequence"/>
</dbReference>
<dbReference type="AlphaFoldDB" id="A0A1I4BA15"/>
<protein>
    <recommendedName>
        <fullName evidence="5">3,4-dihydroxy-2-butanone-4-phosphate synthase</fullName>
        <ecNumber evidence="5">4.1.99.12</ecNumber>
    </recommendedName>
</protein>
<dbReference type="Gene3D" id="3.40.50.10990">
    <property type="entry name" value="GTP cyclohydrolase II"/>
    <property type="match status" value="1"/>
</dbReference>
<gene>
    <name evidence="9" type="ORF">SAMN05421835_12777</name>
</gene>
<dbReference type="Gene3D" id="3.90.870.10">
    <property type="entry name" value="DHBP synthase"/>
    <property type="match status" value="1"/>
</dbReference>
<dbReference type="InterPro" id="IPR000422">
    <property type="entry name" value="DHBP_synthase_RibB"/>
</dbReference>
<dbReference type="GO" id="GO:0008686">
    <property type="term" value="F:3,4-dihydroxy-2-butanone-4-phosphate synthase activity"/>
    <property type="evidence" value="ECO:0007669"/>
    <property type="project" value="UniProtKB-EC"/>
</dbReference>
<dbReference type="GO" id="GO:0003935">
    <property type="term" value="F:GTP cyclohydrolase II activity"/>
    <property type="evidence" value="ECO:0007669"/>
    <property type="project" value="TreeGrafter"/>
</dbReference>
<evidence type="ECO:0000256" key="4">
    <source>
        <dbReference type="ARBA" id="ARBA00005520"/>
    </source>
</evidence>
<keyword evidence="9" id="KW-0378">Hydrolase</keyword>
<reference evidence="9 10" key="1">
    <citation type="submission" date="2016-10" db="EMBL/GenBank/DDBJ databases">
        <authorList>
            <person name="de Groot N.N."/>
        </authorList>
    </citation>
    <scope>NUCLEOTIDE SEQUENCE [LARGE SCALE GENOMIC DNA]</scope>
    <source>
        <strain evidence="9 10">DSM 44468</strain>
    </source>
</reference>
<dbReference type="EC" id="4.1.99.12" evidence="5"/>
<dbReference type="PANTHER" id="PTHR21327:SF18">
    <property type="entry name" value="3,4-DIHYDROXY-2-BUTANONE 4-PHOSPHATE SYNTHASE"/>
    <property type="match status" value="1"/>
</dbReference>
<dbReference type="SUPFAM" id="SSF55821">
    <property type="entry name" value="YrdC/RibB"/>
    <property type="match status" value="1"/>
</dbReference>
<dbReference type="Pfam" id="PF00926">
    <property type="entry name" value="DHBP_synthase"/>
    <property type="match status" value="1"/>
</dbReference>
<dbReference type="SUPFAM" id="SSF142695">
    <property type="entry name" value="RibA-like"/>
    <property type="match status" value="1"/>
</dbReference>
<dbReference type="RefSeq" id="WP_091514943.1">
    <property type="nucleotide sequence ID" value="NZ_CBDQZW010000013.1"/>
</dbReference>
<feature type="domain" description="GTP cyclohydrolase II" evidence="8">
    <location>
        <begin position="203"/>
        <end position="292"/>
    </location>
</feature>
<dbReference type="UniPathway" id="UPA00275">
    <property type="reaction ID" value="UER00399"/>
</dbReference>
<evidence type="ECO:0000313" key="9">
    <source>
        <dbReference type="EMBL" id="SFK65645.1"/>
    </source>
</evidence>
<comment type="similarity">
    <text evidence="4">In the N-terminal section; belongs to the DHBP synthase family.</text>
</comment>
<comment type="function">
    <text evidence="2">Catalyzes the conversion of D-ribulose 5-phosphate to formate and 3,4-dihydroxy-2-butanone 4-phosphate.</text>
</comment>
<dbReference type="EMBL" id="FORP01000027">
    <property type="protein sequence ID" value="SFK65645.1"/>
    <property type="molecule type" value="Genomic_DNA"/>
</dbReference>
<evidence type="ECO:0000259" key="8">
    <source>
        <dbReference type="Pfam" id="PF00925"/>
    </source>
</evidence>
<comment type="catalytic activity">
    <reaction evidence="1">
        <text>D-ribulose 5-phosphate = (2S)-2-hydroxy-3-oxobutyl phosphate + formate + H(+)</text>
        <dbReference type="Rhea" id="RHEA:18457"/>
        <dbReference type="ChEBI" id="CHEBI:15378"/>
        <dbReference type="ChEBI" id="CHEBI:15740"/>
        <dbReference type="ChEBI" id="CHEBI:58121"/>
        <dbReference type="ChEBI" id="CHEBI:58830"/>
        <dbReference type="EC" id="4.1.99.12"/>
    </reaction>
</comment>
<accession>A0A1I4BA15</accession>
<dbReference type="InterPro" id="IPR036144">
    <property type="entry name" value="RibA-like_sf"/>
</dbReference>
<evidence type="ECO:0000256" key="5">
    <source>
        <dbReference type="ARBA" id="ARBA00012153"/>
    </source>
</evidence>
<evidence type="ECO:0000256" key="2">
    <source>
        <dbReference type="ARBA" id="ARBA00002284"/>
    </source>
</evidence>
<evidence type="ECO:0000256" key="1">
    <source>
        <dbReference type="ARBA" id="ARBA00000141"/>
    </source>
</evidence>
<dbReference type="Pfam" id="PF00925">
    <property type="entry name" value="GTP_cyclohydro2"/>
    <property type="match status" value="1"/>
</dbReference>
<keyword evidence="7" id="KW-0479">Metal-binding</keyword>
<dbReference type="OrthoDB" id="9793111at2"/>
<proteinExistence type="inferred from homology"/>
<evidence type="ECO:0000256" key="3">
    <source>
        <dbReference type="ARBA" id="ARBA00004904"/>
    </source>
</evidence>
<keyword evidence="6" id="KW-0686">Riboflavin biosynthesis</keyword>
<dbReference type="PANTHER" id="PTHR21327">
    <property type="entry name" value="GTP CYCLOHYDROLASE II-RELATED"/>
    <property type="match status" value="1"/>
</dbReference>
<dbReference type="GO" id="GO:0005829">
    <property type="term" value="C:cytosol"/>
    <property type="evidence" value="ECO:0007669"/>
    <property type="project" value="TreeGrafter"/>
</dbReference>
<evidence type="ECO:0000313" key="10">
    <source>
        <dbReference type="Proteomes" id="UP000199025"/>
    </source>
</evidence>
<dbReference type="GO" id="GO:0046872">
    <property type="term" value="F:metal ion binding"/>
    <property type="evidence" value="ECO:0007669"/>
    <property type="project" value="UniProtKB-KW"/>
</dbReference>
<evidence type="ECO:0000256" key="6">
    <source>
        <dbReference type="ARBA" id="ARBA00022619"/>
    </source>
</evidence>
<organism evidence="9 10">
    <name type="scientific">Amycolatopsis sacchari</name>
    <dbReference type="NCBI Taxonomy" id="115433"/>
    <lineage>
        <taxon>Bacteria</taxon>
        <taxon>Bacillati</taxon>
        <taxon>Actinomycetota</taxon>
        <taxon>Actinomycetes</taxon>
        <taxon>Pseudonocardiales</taxon>
        <taxon>Pseudonocardiaceae</taxon>
        <taxon>Amycolatopsis</taxon>
    </lineage>
</organism>
<sequence>MTGREVVLDDVRAIRAGEPVLLLGQDQGVVALPASLASTRWTAWVVRHSSGLLSVALDTARADELRLPPMVVGGPASGPAYAVSVDAANGITTGISAADRAHCARLLADPATRPEDLRRPGHVLPIRVPADPAPAGYGFPEAAIDLCRQAGLPAAALLATVVDDGGNVATAAQVRALAAEHGIVTADCAAIGAPRFAGTLRKVAAIELPTGRGPLRAESYLDTASGLRHLVIFGRTPGPVGTQLECVTGAVLGGTGCPCRARLDASIARLHDQGGILVYLRSGQAGRHQDLTVADRAVSTALLSTAGFESRRPQERAAR</sequence>
<evidence type="ECO:0000256" key="7">
    <source>
        <dbReference type="ARBA" id="ARBA00022723"/>
    </source>
</evidence>
<dbReference type="InterPro" id="IPR032677">
    <property type="entry name" value="GTP_cyclohydro_II"/>
</dbReference>
<name>A0A1I4BA15_9PSEU</name>
<dbReference type="STRING" id="115433.SAMN05421835_12777"/>
<comment type="pathway">
    <text evidence="3">Cofactor biosynthesis; riboflavin biosynthesis; 2-hydroxy-3-oxobutyl phosphate from D-ribulose 5-phosphate: step 1/1.</text>
</comment>
<keyword evidence="10" id="KW-1185">Reference proteome</keyword>
<dbReference type="GO" id="GO:0009231">
    <property type="term" value="P:riboflavin biosynthetic process"/>
    <property type="evidence" value="ECO:0007669"/>
    <property type="project" value="UniProtKB-UniPathway"/>
</dbReference>